<keyword evidence="10" id="KW-1133">Transmembrane helix</keyword>
<evidence type="ECO:0000256" key="3">
    <source>
        <dbReference type="ARBA" id="ARBA00022475"/>
    </source>
</evidence>
<keyword evidence="11" id="KW-0443">Lipid metabolism</keyword>
<dbReference type="GO" id="GO:0046340">
    <property type="term" value="P:diacylglycerol catabolic process"/>
    <property type="evidence" value="ECO:0007669"/>
    <property type="project" value="TreeGrafter"/>
</dbReference>
<dbReference type="AlphaFoldDB" id="A0AAN6SRM7"/>
<dbReference type="EMBL" id="MU854397">
    <property type="protein sequence ID" value="KAK4039591.1"/>
    <property type="molecule type" value="Genomic_DNA"/>
</dbReference>
<feature type="compositionally biased region" description="Low complexity" evidence="15">
    <location>
        <begin position="413"/>
        <end position="423"/>
    </location>
</feature>
<evidence type="ECO:0000256" key="13">
    <source>
        <dbReference type="ARBA" id="ARBA00024531"/>
    </source>
</evidence>
<sequence length="1112" mass="118795">MSPTSCQAAVDIENDRALSPRALAIDRDIGSSGLKTPPDLDNTILPSPLASFVSFATRSTGLGVRVTSAIGGYGLDATRLTTLTALRVGRSLFDGVLGRAGKEPMVRSNPEAVAGGNIDDIDKIHTRVDKLILWAAAVFRFADTALFTVSEGSQLALSTLDQFLGSTDSSRATAGIITMIRREVANPPTAGPGETVSVGYLVAAFCALAYLQRSCRTFLEEEDRKFCVDEIVWDVIVLDDGTRVDISKENVPHQPATVSPPKPEDGPNLDDPSTGKLEHDVLQSLPDNAKVSITREITISETIRVNYTGNVQQIKVDLPPGIELIEDNRDTDRAQAGQEGTTAQLIFRSTRRRQSTMSYQTVDRELNLAAERVGKPGLQPPECLASRDSHVPGETEINLRQPAILTNPFHVTSSQPSQDSNSSFAGEPSCAADTAPPSQPNSRPGLPPQRVLSNKPLSGASRKEPGSGPKLLEKISGFRTVLTRSRSISSKQDPRREAAAGKAKLTFLASLTARFLGRADCQPTSLSPWLSLTQKGSALATSKGGPEEPEQGRSHTMCFSIHERLQQSTVSLDGSAVTTDNYQSASVFTEAAASPGVKIVSSEPGLDHEHLTSTDYHNKSPTPSIYTLPAHNSEISLVSHHRKTTRAAEKLSALRQAGVLPGMFPERHFLGNIARYMRFASAAYGSYFIELLGISTELPLPGILEDTHHELRSFAHHTRSAPGSILLSSFVDPQGGSDGTGATNTGVPLVHYISLDHESKAVVLACRGTLGFEDVLADMACEYDDLVWRGTAYKVHKGVHASAKRLLFGSDGRVLRTLKAALQDFPAYGLVLTGHSLGAAVTSVLGIMLSEPGDDGTFITAPSPLTNPSSLPSHPDSDTTLLLSTPPPHLCLPAHRPIHVYAYGPPATLSLPLRAATRGLITTVVHGSDLVPYLSLGLLHDFQALALALKADNDAAGDESGDDARDGDNAAGDTAGDNDSDAAGDTARDGDGDTAAGDGAGDEEGFADRPPAGDDEWAWASLRVLRMSMGSEKLVPPGEVFVVEGRPVPRRREGGGEDHLGQPARRMVLRYVRDVERRFGEVRFAGGMLTDHSPARYEAALERLMMGVGMRE</sequence>
<keyword evidence="7" id="KW-0378">Hydrolase</keyword>
<evidence type="ECO:0000256" key="9">
    <source>
        <dbReference type="ARBA" id="ARBA00022963"/>
    </source>
</evidence>
<dbReference type="GO" id="GO:0046872">
    <property type="term" value="F:metal ion binding"/>
    <property type="evidence" value="ECO:0007669"/>
    <property type="project" value="UniProtKB-KW"/>
</dbReference>
<evidence type="ECO:0000256" key="14">
    <source>
        <dbReference type="ARBA" id="ARBA00026104"/>
    </source>
</evidence>
<proteinExistence type="predicted"/>
<keyword evidence="18" id="KW-1185">Reference proteome</keyword>
<evidence type="ECO:0000259" key="16">
    <source>
        <dbReference type="Pfam" id="PF01764"/>
    </source>
</evidence>
<reference evidence="18" key="1">
    <citation type="journal article" date="2023" name="Mol. Phylogenet. Evol.">
        <title>Genome-scale phylogeny and comparative genomics of the fungal order Sordariales.</title>
        <authorList>
            <person name="Hensen N."/>
            <person name="Bonometti L."/>
            <person name="Westerberg I."/>
            <person name="Brannstrom I.O."/>
            <person name="Guillou S."/>
            <person name="Cros-Aarteil S."/>
            <person name="Calhoun S."/>
            <person name="Haridas S."/>
            <person name="Kuo A."/>
            <person name="Mondo S."/>
            <person name="Pangilinan J."/>
            <person name="Riley R."/>
            <person name="LaButti K."/>
            <person name="Andreopoulos B."/>
            <person name="Lipzen A."/>
            <person name="Chen C."/>
            <person name="Yan M."/>
            <person name="Daum C."/>
            <person name="Ng V."/>
            <person name="Clum A."/>
            <person name="Steindorff A."/>
            <person name="Ohm R.A."/>
            <person name="Martin F."/>
            <person name="Silar P."/>
            <person name="Natvig D.O."/>
            <person name="Lalanne C."/>
            <person name="Gautier V."/>
            <person name="Ament-Velasquez S.L."/>
            <person name="Kruys A."/>
            <person name="Hutchinson M.I."/>
            <person name="Powell A.J."/>
            <person name="Barry K."/>
            <person name="Miller A.N."/>
            <person name="Grigoriev I.V."/>
            <person name="Debuchy R."/>
            <person name="Gladieux P."/>
            <person name="Hiltunen Thoren M."/>
            <person name="Johannesson H."/>
        </authorList>
    </citation>
    <scope>NUCLEOTIDE SEQUENCE [LARGE SCALE GENOMIC DNA]</scope>
    <source>
        <strain evidence="18">CBS 284.82</strain>
    </source>
</reference>
<comment type="catalytic activity">
    <reaction evidence="13">
        <text>a 1,2-diacyl-sn-glycerol + H2O = a 2-acylglycerol + a fatty acid + H(+)</text>
        <dbReference type="Rhea" id="RHEA:33275"/>
        <dbReference type="ChEBI" id="CHEBI:15377"/>
        <dbReference type="ChEBI" id="CHEBI:15378"/>
        <dbReference type="ChEBI" id="CHEBI:17389"/>
        <dbReference type="ChEBI" id="CHEBI:17815"/>
        <dbReference type="ChEBI" id="CHEBI:28868"/>
        <dbReference type="EC" id="3.1.1.116"/>
    </reaction>
    <physiologicalReaction direction="left-to-right" evidence="13">
        <dbReference type="Rhea" id="RHEA:33276"/>
    </physiologicalReaction>
</comment>
<feature type="region of interest" description="Disordered" evidence="15">
    <location>
        <begin position="409"/>
        <end position="476"/>
    </location>
</feature>
<dbReference type="SUPFAM" id="SSF53474">
    <property type="entry name" value="alpha/beta-Hydrolases"/>
    <property type="match status" value="1"/>
</dbReference>
<dbReference type="GO" id="GO:0005886">
    <property type="term" value="C:plasma membrane"/>
    <property type="evidence" value="ECO:0007669"/>
    <property type="project" value="UniProtKB-SubCell"/>
</dbReference>
<evidence type="ECO:0000313" key="17">
    <source>
        <dbReference type="EMBL" id="KAK4039591.1"/>
    </source>
</evidence>
<comment type="subcellular location">
    <subcellularLocation>
        <location evidence="2">Cell membrane</location>
        <topology evidence="2">Multi-pass membrane protein</topology>
    </subcellularLocation>
</comment>
<organism evidence="17 18">
    <name type="scientific">Parachaetomium inaequale</name>
    <dbReference type="NCBI Taxonomy" id="2588326"/>
    <lineage>
        <taxon>Eukaryota</taxon>
        <taxon>Fungi</taxon>
        <taxon>Dikarya</taxon>
        <taxon>Ascomycota</taxon>
        <taxon>Pezizomycotina</taxon>
        <taxon>Sordariomycetes</taxon>
        <taxon>Sordariomycetidae</taxon>
        <taxon>Sordariales</taxon>
        <taxon>Chaetomiaceae</taxon>
        <taxon>Parachaetomium</taxon>
    </lineage>
</organism>
<keyword evidence="3" id="KW-1003">Cell membrane</keyword>
<dbReference type="Proteomes" id="UP001303115">
    <property type="component" value="Unassembled WGS sequence"/>
</dbReference>
<dbReference type="PANTHER" id="PTHR45792:SF7">
    <property type="entry name" value="PUTATIVE (AFU_ORTHOLOGUE AFUA_6G02710)-RELATED"/>
    <property type="match status" value="1"/>
</dbReference>
<comment type="caution">
    <text evidence="17">The sequence shown here is derived from an EMBL/GenBank/DDBJ whole genome shotgun (WGS) entry which is preliminary data.</text>
</comment>
<dbReference type="GO" id="GO:0016298">
    <property type="term" value="F:lipase activity"/>
    <property type="evidence" value="ECO:0007669"/>
    <property type="project" value="TreeGrafter"/>
</dbReference>
<feature type="region of interest" description="Disordered" evidence="15">
    <location>
        <begin position="247"/>
        <end position="278"/>
    </location>
</feature>
<dbReference type="InterPro" id="IPR002921">
    <property type="entry name" value="Fungal_lipase-type"/>
</dbReference>
<evidence type="ECO:0000256" key="6">
    <source>
        <dbReference type="ARBA" id="ARBA00022723"/>
    </source>
</evidence>
<dbReference type="Gene3D" id="3.40.50.1820">
    <property type="entry name" value="alpha/beta hydrolase"/>
    <property type="match status" value="1"/>
</dbReference>
<evidence type="ECO:0000256" key="5">
    <source>
        <dbReference type="ARBA" id="ARBA00022692"/>
    </source>
</evidence>
<evidence type="ECO:0000256" key="15">
    <source>
        <dbReference type="SAM" id="MobiDB-lite"/>
    </source>
</evidence>
<keyword evidence="4" id="KW-0597">Phosphoprotein</keyword>
<feature type="region of interest" description="Disordered" evidence="15">
    <location>
        <begin position="954"/>
        <end position="1014"/>
    </location>
</feature>
<gene>
    <name evidence="17" type="ORF">C8A01DRAFT_16481</name>
</gene>
<evidence type="ECO:0000256" key="1">
    <source>
        <dbReference type="ARBA" id="ARBA00001913"/>
    </source>
</evidence>
<keyword evidence="6" id="KW-0479">Metal-binding</keyword>
<dbReference type="GO" id="GO:0019369">
    <property type="term" value="P:arachidonate metabolic process"/>
    <property type="evidence" value="ECO:0007669"/>
    <property type="project" value="TreeGrafter"/>
</dbReference>
<evidence type="ECO:0000256" key="10">
    <source>
        <dbReference type="ARBA" id="ARBA00022989"/>
    </source>
</evidence>
<keyword evidence="12" id="KW-0472">Membrane</keyword>
<dbReference type="CDD" id="cd00519">
    <property type="entry name" value="Lipase_3"/>
    <property type="match status" value="1"/>
</dbReference>
<comment type="cofactor">
    <cofactor evidence="1">
        <name>Ca(2+)</name>
        <dbReference type="ChEBI" id="CHEBI:29108"/>
    </cofactor>
</comment>
<protein>
    <recommendedName>
        <fullName evidence="14">sn-1-specific diacylglycerol lipase</fullName>
        <ecNumber evidence="14">3.1.1.116</ecNumber>
    </recommendedName>
</protein>
<accession>A0AAN6SRM7</accession>
<dbReference type="EC" id="3.1.1.116" evidence="14"/>
<keyword evidence="5" id="KW-0812">Transmembrane</keyword>
<evidence type="ECO:0000256" key="12">
    <source>
        <dbReference type="ARBA" id="ARBA00023136"/>
    </source>
</evidence>
<name>A0AAN6SRM7_9PEZI</name>
<dbReference type="Pfam" id="PF01764">
    <property type="entry name" value="Lipase_3"/>
    <property type="match status" value="1"/>
</dbReference>
<evidence type="ECO:0000256" key="2">
    <source>
        <dbReference type="ARBA" id="ARBA00004651"/>
    </source>
</evidence>
<evidence type="ECO:0000256" key="4">
    <source>
        <dbReference type="ARBA" id="ARBA00022553"/>
    </source>
</evidence>
<evidence type="ECO:0000256" key="8">
    <source>
        <dbReference type="ARBA" id="ARBA00022837"/>
    </source>
</evidence>
<dbReference type="InterPro" id="IPR029058">
    <property type="entry name" value="AB_hydrolase_fold"/>
</dbReference>
<feature type="domain" description="Fungal lipase-type" evidence="16">
    <location>
        <begin position="763"/>
        <end position="853"/>
    </location>
</feature>
<evidence type="ECO:0000313" key="18">
    <source>
        <dbReference type="Proteomes" id="UP001303115"/>
    </source>
</evidence>
<dbReference type="InterPro" id="IPR052214">
    <property type="entry name" value="DAG_Lipase-Related"/>
</dbReference>
<evidence type="ECO:0000256" key="11">
    <source>
        <dbReference type="ARBA" id="ARBA00023098"/>
    </source>
</evidence>
<keyword evidence="9" id="KW-0442">Lipid degradation</keyword>
<keyword evidence="8" id="KW-0106">Calcium</keyword>
<dbReference type="PANTHER" id="PTHR45792">
    <property type="entry name" value="DIACYLGLYCEROL LIPASE HOMOLOG-RELATED"/>
    <property type="match status" value="1"/>
</dbReference>
<evidence type="ECO:0000256" key="7">
    <source>
        <dbReference type="ARBA" id="ARBA00022801"/>
    </source>
</evidence>